<dbReference type="Proteomes" id="UP000279275">
    <property type="component" value="Unassembled WGS sequence"/>
</dbReference>
<keyword evidence="2 5" id="KW-0812">Transmembrane</keyword>
<comment type="caution">
    <text evidence="6">The sequence shown here is derived from an EMBL/GenBank/DDBJ whole genome shotgun (WGS) entry which is preliminary data.</text>
</comment>
<accession>A0A3M2L587</accession>
<evidence type="ECO:0000256" key="2">
    <source>
        <dbReference type="ARBA" id="ARBA00022692"/>
    </source>
</evidence>
<dbReference type="RefSeq" id="WP_122188457.1">
    <property type="nucleotide sequence ID" value="NZ_RFFH01000005.1"/>
</dbReference>
<dbReference type="EMBL" id="RFFH01000005">
    <property type="protein sequence ID" value="RMI32116.1"/>
    <property type="molecule type" value="Genomic_DNA"/>
</dbReference>
<dbReference type="GO" id="GO:0016020">
    <property type="term" value="C:membrane"/>
    <property type="evidence" value="ECO:0007669"/>
    <property type="project" value="UniProtKB-SubCell"/>
</dbReference>
<keyword evidence="7" id="KW-1185">Reference proteome</keyword>
<evidence type="ECO:0000256" key="3">
    <source>
        <dbReference type="ARBA" id="ARBA00022989"/>
    </source>
</evidence>
<sequence length="115" mass="11191">MKTVARVLGGVLAAEFLSLGTAKVASMRERAAHLGYSTTAYRGIGAVELLAAGGVLLGPVRPVIGRAAGVGLVVLMTGAVAGHLRNGDGTAGIVPAAGTALVAAAYVATLTGGPR</sequence>
<dbReference type="InterPro" id="IPR032808">
    <property type="entry name" value="DoxX"/>
</dbReference>
<evidence type="ECO:0000256" key="1">
    <source>
        <dbReference type="ARBA" id="ARBA00004141"/>
    </source>
</evidence>
<dbReference type="Pfam" id="PF13564">
    <property type="entry name" value="DoxX_2"/>
    <property type="match status" value="1"/>
</dbReference>
<organism evidence="6 7">
    <name type="scientific">Nocardia stercoris</name>
    <dbReference type="NCBI Taxonomy" id="2483361"/>
    <lineage>
        <taxon>Bacteria</taxon>
        <taxon>Bacillati</taxon>
        <taxon>Actinomycetota</taxon>
        <taxon>Actinomycetes</taxon>
        <taxon>Mycobacteriales</taxon>
        <taxon>Nocardiaceae</taxon>
        <taxon>Nocardia</taxon>
    </lineage>
</organism>
<comment type="subcellular location">
    <subcellularLocation>
        <location evidence="1">Membrane</location>
        <topology evidence="1">Multi-pass membrane protein</topology>
    </subcellularLocation>
</comment>
<reference evidence="6 7" key="1">
    <citation type="submission" date="2018-10" db="EMBL/GenBank/DDBJ databases">
        <title>Isolation from cow dung.</title>
        <authorList>
            <person name="Ling L."/>
        </authorList>
    </citation>
    <scope>NUCLEOTIDE SEQUENCE [LARGE SCALE GENOMIC DNA]</scope>
    <source>
        <strain evidence="6 7">NEAU-LL90</strain>
    </source>
</reference>
<keyword evidence="3 5" id="KW-1133">Transmembrane helix</keyword>
<protein>
    <submittedName>
        <fullName evidence="6">DoxX family protein</fullName>
    </submittedName>
</protein>
<name>A0A3M2L587_9NOCA</name>
<keyword evidence="4 5" id="KW-0472">Membrane</keyword>
<feature type="transmembrane region" description="Helical" evidence="5">
    <location>
        <begin position="38"/>
        <end position="57"/>
    </location>
</feature>
<evidence type="ECO:0000256" key="4">
    <source>
        <dbReference type="ARBA" id="ARBA00023136"/>
    </source>
</evidence>
<feature type="transmembrane region" description="Helical" evidence="5">
    <location>
        <begin position="90"/>
        <end position="110"/>
    </location>
</feature>
<gene>
    <name evidence="6" type="ORF">EBN03_13950</name>
</gene>
<dbReference type="OrthoDB" id="3700080at2"/>
<evidence type="ECO:0000313" key="7">
    <source>
        <dbReference type="Proteomes" id="UP000279275"/>
    </source>
</evidence>
<evidence type="ECO:0000256" key="5">
    <source>
        <dbReference type="SAM" id="Phobius"/>
    </source>
</evidence>
<dbReference type="AlphaFoldDB" id="A0A3M2L587"/>
<feature type="transmembrane region" description="Helical" evidence="5">
    <location>
        <begin position="64"/>
        <end position="84"/>
    </location>
</feature>
<proteinExistence type="predicted"/>
<evidence type="ECO:0000313" key="6">
    <source>
        <dbReference type="EMBL" id="RMI32116.1"/>
    </source>
</evidence>